<dbReference type="PROSITE" id="PS00595">
    <property type="entry name" value="AA_TRANSFER_CLASS_5"/>
    <property type="match status" value="1"/>
</dbReference>
<dbReference type="InterPro" id="IPR000192">
    <property type="entry name" value="Aminotrans_V_dom"/>
</dbReference>
<gene>
    <name evidence="10" type="ORF">A3A78_02020</name>
</gene>
<evidence type="ECO:0000256" key="1">
    <source>
        <dbReference type="ARBA" id="ARBA00001933"/>
    </source>
</evidence>
<dbReference type="NCBIfam" id="TIGR01979">
    <property type="entry name" value="sufS"/>
    <property type="match status" value="1"/>
</dbReference>
<dbReference type="GO" id="GO:0031071">
    <property type="term" value="F:cysteine desulfurase activity"/>
    <property type="evidence" value="ECO:0007669"/>
    <property type="project" value="UniProtKB-UniRule"/>
</dbReference>
<sequence length="404" mass="44574">MFDVAKVKSDFPILSREINGKKLSYLDNAATSQKPQVVIDAINNFYKNHNANVHRGVHTLSEEATAMYEEAREKVARFINARHPEEIIFTKGTTEAVNLVAYSWGRKNIKKGDTIAVTEIEHHSNIIPWQILAKEKNANLKVLSIDEEGFVTGSLQGLKPKIVAVSHASNVLGTIQEIKDISREAHLEGALVFVDGAQAVPHMKVDVLSLDCDFYAFSGHKMLSPMGIGVLYVKKEILENMEPYQVGGGMIKEVFFDRATYADIPGRFEAGTPNVSGAVGLGAGIDYLNRIGMENISEHEVGLLNYSLAKLNLVPGLKTYGPTDVKRRTGLIAFTLEGIHPHDLASVLDTEGVAIRSGHHCTMPLHNKLKIPATARASFYLYNTKEDVDALLYGIEKAERILKR</sequence>
<evidence type="ECO:0000256" key="3">
    <source>
        <dbReference type="ARBA" id="ARBA00012239"/>
    </source>
</evidence>
<dbReference type="PANTHER" id="PTHR43586">
    <property type="entry name" value="CYSTEINE DESULFURASE"/>
    <property type="match status" value="1"/>
</dbReference>
<dbReference type="InterPro" id="IPR020578">
    <property type="entry name" value="Aminotrans_V_PyrdxlP_BS"/>
</dbReference>
<dbReference type="AlphaFoldDB" id="A0A1F4VGF3"/>
<feature type="domain" description="Aminotransferase class V" evidence="9">
    <location>
        <begin position="25"/>
        <end position="391"/>
    </location>
</feature>
<evidence type="ECO:0000313" key="11">
    <source>
        <dbReference type="Proteomes" id="UP000176504"/>
    </source>
</evidence>
<evidence type="ECO:0000256" key="2">
    <source>
        <dbReference type="ARBA" id="ARBA00010447"/>
    </source>
</evidence>
<comment type="caution">
    <text evidence="10">The sequence shown here is derived from an EMBL/GenBank/DDBJ whole genome shotgun (WGS) entry which is preliminary data.</text>
</comment>
<keyword evidence="5 8" id="KW-0663">Pyridoxal phosphate</keyword>
<organism evidence="10 11">
    <name type="scientific">candidate division WWE3 bacterium RIFCSPLOWO2_01_FULL_41_18</name>
    <dbReference type="NCBI Taxonomy" id="1802625"/>
    <lineage>
        <taxon>Bacteria</taxon>
        <taxon>Katanobacteria</taxon>
    </lineage>
</organism>
<dbReference type="InterPro" id="IPR015424">
    <property type="entry name" value="PyrdxlP-dep_Trfase"/>
</dbReference>
<dbReference type="Gene3D" id="3.90.1150.10">
    <property type="entry name" value="Aspartate Aminotransferase, domain 1"/>
    <property type="match status" value="1"/>
</dbReference>
<evidence type="ECO:0000256" key="7">
    <source>
        <dbReference type="RuleBase" id="RU004504"/>
    </source>
</evidence>
<dbReference type="Pfam" id="PF00266">
    <property type="entry name" value="Aminotran_5"/>
    <property type="match status" value="1"/>
</dbReference>
<proteinExistence type="inferred from homology"/>
<accession>A0A1F4VGF3</accession>
<protein>
    <recommendedName>
        <fullName evidence="3 8">Cysteine desulfurase</fullName>
        <ecNumber evidence="3 8">2.8.1.7</ecNumber>
    </recommendedName>
</protein>
<evidence type="ECO:0000256" key="4">
    <source>
        <dbReference type="ARBA" id="ARBA00022679"/>
    </source>
</evidence>
<dbReference type="SUPFAM" id="SSF53383">
    <property type="entry name" value="PLP-dependent transferases"/>
    <property type="match status" value="1"/>
</dbReference>
<comment type="function">
    <text evidence="8">Catalyzes the removal of elemental sulfur and selenium atoms from L-cysteine, L-cystine, L-selenocysteine, and L-selenocystine to produce L-alanine.</text>
</comment>
<evidence type="ECO:0000313" key="10">
    <source>
        <dbReference type="EMBL" id="OGC55793.1"/>
    </source>
</evidence>
<evidence type="ECO:0000256" key="5">
    <source>
        <dbReference type="ARBA" id="ARBA00022898"/>
    </source>
</evidence>
<comment type="similarity">
    <text evidence="2 8">Belongs to the class-V pyridoxal-phosphate-dependent aminotransferase family. Csd subfamily.</text>
</comment>
<keyword evidence="4 8" id="KW-0808">Transferase</keyword>
<comment type="cofactor">
    <cofactor evidence="1 7">
        <name>pyridoxal 5'-phosphate</name>
        <dbReference type="ChEBI" id="CHEBI:597326"/>
    </cofactor>
</comment>
<dbReference type="EMBL" id="MEVI01000001">
    <property type="protein sequence ID" value="OGC55793.1"/>
    <property type="molecule type" value="Genomic_DNA"/>
</dbReference>
<name>A0A1F4VGF3_UNCKA</name>
<reference evidence="10 11" key="1">
    <citation type="journal article" date="2016" name="Nat. Commun.">
        <title>Thousands of microbial genomes shed light on interconnected biogeochemical processes in an aquifer system.</title>
        <authorList>
            <person name="Anantharaman K."/>
            <person name="Brown C.T."/>
            <person name="Hug L.A."/>
            <person name="Sharon I."/>
            <person name="Castelle C.J."/>
            <person name="Probst A.J."/>
            <person name="Thomas B.C."/>
            <person name="Singh A."/>
            <person name="Wilkins M.J."/>
            <person name="Karaoz U."/>
            <person name="Brodie E.L."/>
            <person name="Williams K.H."/>
            <person name="Hubbard S.S."/>
            <person name="Banfield J.F."/>
        </authorList>
    </citation>
    <scope>NUCLEOTIDE SEQUENCE [LARGE SCALE GENOMIC DNA]</scope>
</reference>
<dbReference type="EC" id="2.8.1.7" evidence="3 8"/>
<dbReference type="Gene3D" id="3.40.640.10">
    <property type="entry name" value="Type I PLP-dependent aspartate aminotransferase-like (Major domain)"/>
    <property type="match status" value="1"/>
</dbReference>
<dbReference type="CDD" id="cd06453">
    <property type="entry name" value="SufS_like"/>
    <property type="match status" value="1"/>
</dbReference>
<evidence type="ECO:0000256" key="6">
    <source>
        <dbReference type="ARBA" id="ARBA00050776"/>
    </source>
</evidence>
<comment type="catalytic activity">
    <reaction evidence="6 8">
        <text>(sulfur carrier)-H + L-cysteine = (sulfur carrier)-SH + L-alanine</text>
        <dbReference type="Rhea" id="RHEA:43892"/>
        <dbReference type="Rhea" id="RHEA-COMP:14737"/>
        <dbReference type="Rhea" id="RHEA-COMP:14739"/>
        <dbReference type="ChEBI" id="CHEBI:29917"/>
        <dbReference type="ChEBI" id="CHEBI:35235"/>
        <dbReference type="ChEBI" id="CHEBI:57972"/>
        <dbReference type="ChEBI" id="CHEBI:64428"/>
        <dbReference type="EC" id="2.8.1.7"/>
    </reaction>
</comment>
<dbReference type="InterPro" id="IPR015422">
    <property type="entry name" value="PyrdxlP-dep_Trfase_small"/>
</dbReference>
<dbReference type="GO" id="GO:0030170">
    <property type="term" value="F:pyridoxal phosphate binding"/>
    <property type="evidence" value="ECO:0007669"/>
    <property type="project" value="UniProtKB-UniRule"/>
</dbReference>
<evidence type="ECO:0000259" key="9">
    <source>
        <dbReference type="Pfam" id="PF00266"/>
    </source>
</evidence>
<dbReference type="InterPro" id="IPR010970">
    <property type="entry name" value="Cys_dSase_SufS"/>
</dbReference>
<dbReference type="InterPro" id="IPR015421">
    <property type="entry name" value="PyrdxlP-dep_Trfase_major"/>
</dbReference>
<dbReference type="PANTHER" id="PTHR43586:SF8">
    <property type="entry name" value="CYSTEINE DESULFURASE 1, CHLOROPLASTIC"/>
    <property type="match status" value="1"/>
</dbReference>
<dbReference type="GO" id="GO:0006534">
    <property type="term" value="P:cysteine metabolic process"/>
    <property type="evidence" value="ECO:0007669"/>
    <property type="project" value="UniProtKB-UniRule"/>
</dbReference>
<evidence type="ECO:0000256" key="8">
    <source>
        <dbReference type="RuleBase" id="RU004506"/>
    </source>
</evidence>
<dbReference type="Proteomes" id="UP000176504">
    <property type="component" value="Unassembled WGS sequence"/>
</dbReference>